<protein>
    <recommendedName>
        <fullName evidence="3">PqqD family protein</fullName>
    </recommendedName>
</protein>
<dbReference type="Proteomes" id="UP000015351">
    <property type="component" value="Unassembled WGS sequence"/>
</dbReference>
<keyword evidence="2" id="KW-1185">Reference proteome</keyword>
<comment type="caution">
    <text evidence="1">The sequence shown here is derived from an EMBL/GenBank/DDBJ whole genome shotgun (WGS) entry which is preliminary data.</text>
</comment>
<dbReference type="AlphaFoldDB" id="S9RY94"/>
<dbReference type="EMBL" id="AONI01000010">
    <property type="protein sequence ID" value="EPX78954.1"/>
    <property type="molecule type" value="Genomic_DNA"/>
</dbReference>
<sequence length="95" mass="11061">MARLLRQNEWLDVRQLEGQIFLIDEEGGRIHHLNETASALWRLLDTPATRKEVVAEFRFLFPEEDPVRLKSAIKGLLRDLVETGILKKSERQPPD</sequence>
<evidence type="ECO:0008006" key="3">
    <source>
        <dbReference type="Google" id="ProtNLM"/>
    </source>
</evidence>
<organism evidence="1 2">
    <name type="scientific">Litoreibacter arenae DSM 19593</name>
    <dbReference type="NCBI Taxonomy" id="1123360"/>
    <lineage>
        <taxon>Bacteria</taxon>
        <taxon>Pseudomonadati</taxon>
        <taxon>Pseudomonadota</taxon>
        <taxon>Alphaproteobacteria</taxon>
        <taxon>Rhodobacterales</taxon>
        <taxon>Roseobacteraceae</taxon>
        <taxon>Litoreibacter</taxon>
    </lineage>
</organism>
<reference evidence="2" key="1">
    <citation type="journal article" date="2013" name="Stand. Genomic Sci.">
        <title>Genome sequence of the Litoreibacter arenae type strain (DSM 19593(T)), a member of the Roseobacter clade isolated from sea sand.</title>
        <authorList>
            <person name="Riedel T."/>
            <person name="Fiebig A."/>
            <person name="Petersen J."/>
            <person name="Gronow S."/>
            <person name="Kyrpides N.C."/>
            <person name="Goker M."/>
            <person name="Klenk H.P."/>
        </authorList>
    </citation>
    <scope>NUCLEOTIDE SEQUENCE [LARGE SCALE GENOMIC DNA]</scope>
    <source>
        <strain evidence="2">DSM 19593</strain>
    </source>
</reference>
<dbReference type="Pfam" id="PF05402">
    <property type="entry name" value="PqqD"/>
    <property type="match status" value="1"/>
</dbReference>
<dbReference type="HOGENOM" id="CLU_2369468_0_0_5"/>
<dbReference type="Gene3D" id="1.10.10.1150">
    <property type="entry name" value="Coenzyme PQQ synthesis protein D (PqqD)"/>
    <property type="match status" value="1"/>
</dbReference>
<dbReference type="OrthoDB" id="5771032at2"/>
<evidence type="ECO:0000313" key="1">
    <source>
        <dbReference type="EMBL" id="EPX78954.1"/>
    </source>
</evidence>
<dbReference type="InterPro" id="IPR041881">
    <property type="entry name" value="PqqD_sf"/>
</dbReference>
<name>S9RY94_9RHOB</name>
<dbReference type="InterPro" id="IPR008792">
    <property type="entry name" value="PQQD"/>
</dbReference>
<dbReference type="RefSeq" id="WP_021100334.1">
    <property type="nucleotide sequence ID" value="NZ_KE557306.1"/>
</dbReference>
<gene>
    <name evidence="1" type="ORF">thalar_01770</name>
</gene>
<proteinExistence type="predicted"/>
<accession>S9RY94</accession>
<evidence type="ECO:0000313" key="2">
    <source>
        <dbReference type="Proteomes" id="UP000015351"/>
    </source>
</evidence>
<dbReference type="STRING" id="1123360.thalar_01770"/>